<gene>
    <name evidence="2" type="ORF">GCM10007320_65310</name>
</gene>
<dbReference type="Proteomes" id="UP000626210">
    <property type="component" value="Unassembled WGS sequence"/>
</dbReference>
<reference evidence="3" key="1">
    <citation type="journal article" date="2019" name="Int. J. Syst. Evol. Microbiol.">
        <title>The Global Catalogue of Microorganisms (GCM) 10K type strain sequencing project: providing services to taxonomists for standard genome sequencing and annotation.</title>
        <authorList>
            <consortium name="The Broad Institute Genomics Platform"/>
            <consortium name="The Broad Institute Genome Sequencing Center for Infectious Disease"/>
            <person name="Wu L."/>
            <person name="Ma J."/>
        </authorList>
    </citation>
    <scope>NUCLEOTIDE SEQUENCE [LARGE SCALE GENOMIC DNA]</scope>
    <source>
        <strain evidence="3">KCTC 23314</strain>
    </source>
</reference>
<keyword evidence="3" id="KW-1185">Reference proteome</keyword>
<sequence>MRQLAGAGMTQIDHKDKPQRQRPCRKALRPAGLGVVLLSVSLGLATKTAQSGESAEATGTALEVCNRPHDLKLPQLKRVEDAELVRSATGAIGQGNLCGAVAYEVRQRLTVYRLSNAPVVHRDRWWTLTDPSGTAEQYRKDNVMCDAWFTQKKTTCQLEVGTHVAVGFGQSHSCEGFGDRPFAASSKWQVYLVPDKDGKFDTQAVDCKVGDGLE</sequence>
<accession>A0ABQ3GFZ8</accession>
<dbReference type="EMBL" id="BMYK01000050">
    <property type="protein sequence ID" value="GHD04428.1"/>
    <property type="molecule type" value="Genomic_DNA"/>
</dbReference>
<name>A0ABQ3GFZ8_9BURK</name>
<feature type="region of interest" description="Disordered" evidence="1">
    <location>
        <begin position="1"/>
        <end position="23"/>
    </location>
</feature>
<comment type="caution">
    <text evidence="2">The sequence shown here is derived from an EMBL/GenBank/DDBJ whole genome shotgun (WGS) entry which is preliminary data.</text>
</comment>
<evidence type="ECO:0008006" key="4">
    <source>
        <dbReference type="Google" id="ProtNLM"/>
    </source>
</evidence>
<proteinExistence type="predicted"/>
<evidence type="ECO:0000256" key="1">
    <source>
        <dbReference type="SAM" id="MobiDB-lite"/>
    </source>
</evidence>
<evidence type="ECO:0000313" key="3">
    <source>
        <dbReference type="Proteomes" id="UP000626210"/>
    </source>
</evidence>
<organism evidence="2 3">
    <name type="scientific">Pseudorhodoferax aquiterrae</name>
    <dbReference type="NCBI Taxonomy" id="747304"/>
    <lineage>
        <taxon>Bacteria</taxon>
        <taxon>Pseudomonadati</taxon>
        <taxon>Pseudomonadota</taxon>
        <taxon>Betaproteobacteria</taxon>
        <taxon>Burkholderiales</taxon>
        <taxon>Comamonadaceae</taxon>
    </lineage>
</organism>
<evidence type="ECO:0000313" key="2">
    <source>
        <dbReference type="EMBL" id="GHD04428.1"/>
    </source>
</evidence>
<protein>
    <recommendedName>
        <fullName evidence="4">DUF1036 domain-containing protein</fullName>
    </recommendedName>
</protein>